<feature type="region of interest" description="Disordered" evidence="1">
    <location>
        <begin position="47"/>
        <end position="77"/>
    </location>
</feature>
<protein>
    <submittedName>
        <fullName evidence="2">Uncharacterized protein</fullName>
    </submittedName>
</protein>
<comment type="caution">
    <text evidence="2">The sequence shown here is derived from an EMBL/GenBank/DDBJ whole genome shotgun (WGS) entry which is preliminary data.</text>
</comment>
<reference evidence="2 3" key="1">
    <citation type="journal article" date="2020" name="ISME J.">
        <title>Uncovering the hidden diversity of litter-decomposition mechanisms in mushroom-forming fungi.</title>
        <authorList>
            <person name="Floudas D."/>
            <person name="Bentzer J."/>
            <person name="Ahren D."/>
            <person name="Johansson T."/>
            <person name="Persson P."/>
            <person name="Tunlid A."/>
        </authorList>
    </citation>
    <scope>NUCLEOTIDE SEQUENCE [LARGE SCALE GENOMIC DNA]</scope>
    <source>
        <strain evidence="2 3">CBS 146.42</strain>
    </source>
</reference>
<evidence type="ECO:0000313" key="2">
    <source>
        <dbReference type="EMBL" id="KAF5353453.1"/>
    </source>
</evidence>
<dbReference type="EMBL" id="JAACJO010000010">
    <property type="protein sequence ID" value="KAF5353453.1"/>
    <property type="molecule type" value="Genomic_DNA"/>
</dbReference>
<keyword evidence="3" id="KW-1185">Reference proteome</keyword>
<organism evidence="2 3">
    <name type="scientific">Leucocoprinus leucothites</name>
    <dbReference type="NCBI Taxonomy" id="201217"/>
    <lineage>
        <taxon>Eukaryota</taxon>
        <taxon>Fungi</taxon>
        <taxon>Dikarya</taxon>
        <taxon>Basidiomycota</taxon>
        <taxon>Agaricomycotina</taxon>
        <taxon>Agaricomycetes</taxon>
        <taxon>Agaricomycetidae</taxon>
        <taxon>Agaricales</taxon>
        <taxon>Agaricineae</taxon>
        <taxon>Agaricaceae</taxon>
        <taxon>Leucocoprinus</taxon>
    </lineage>
</organism>
<proteinExistence type="predicted"/>
<dbReference type="AlphaFoldDB" id="A0A8H5D661"/>
<feature type="region of interest" description="Disordered" evidence="1">
    <location>
        <begin position="1"/>
        <end position="21"/>
    </location>
</feature>
<dbReference type="Proteomes" id="UP000559027">
    <property type="component" value="Unassembled WGS sequence"/>
</dbReference>
<gene>
    <name evidence="2" type="ORF">D9756_008143</name>
</gene>
<evidence type="ECO:0000256" key="1">
    <source>
        <dbReference type="SAM" id="MobiDB-lite"/>
    </source>
</evidence>
<feature type="compositionally biased region" description="Pro residues" evidence="1">
    <location>
        <begin position="57"/>
        <end position="68"/>
    </location>
</feature>
<accession>A0A8H5D661</accession>
<evidence type="ECO:0000313" key="3">
    <source>
        <dbReference type="Proteomes" id="UP000559027"/>
    </source>
</evidence>
<sequence>MPESSAQYKVPAPRQTPLPWQTPVSSPLIPLPLPQLILSLQPSVLTPSTAPARALPDPEPLNPAPPTLSPDILPPTAFSPPRHVHACEMFRNAHDFVLNNPQFNHYSPAAFGELHSALELDH</sequence>
<name>A0A8H5D661_9AGAR</name>